<dbReference type="AlphaFoldDB" id="A0A8R7UD81"/>
<reference evidence="3" key="3">
    <citation type="submission" date="2022-06" db="UniProtKB">
        <authorList>
            <consortium name="EnsemblPlants"/>
        </authorList>
    </citation>
    <scope>IDENTIFICATION</scope>
</reference>
<reference evidence="4" key="1">
    <citation type="journal article" date="2013" name="Nature">
        <title>Draft genome of the wheat A-genome progenitor Triticum urartu.</title>
        <authorList>
            <person name="Ling H.Q."/>
            <person name="Zhao S."/>
            <person name="Liu D."/>
            <person name="Wang J."/>
            <person name="Sun H."/>
            <person name="Zhang C."/>
            <person name="Fan H."/>
            <person name="Li D."/>
            <person name="Dong L."/>
            <person name="Tao Y."/>
            <person name="Gao C."/>
            <person name="Wu H."/>
            <person name="Li Y."/>
            <person name="Cui Y."/>
            <person name="Guo X."/>
            <person name="Zheng S."/>
            <person name="Wang B."/>
            <person name="Yu K."/>
            <person name="Liang Q."/>
            <person name="Yang W."/>
            <person name="Lou X."/>
            <person name="Chen J."/>
            <person name="Feng M."/>
            <person name="Jian J."/>
            <person name="Zhang X."/>
            <person name="Luo G."/>
            <person name="Jiang Y."/>
            <person name="Liu J."/>
            <person name="Wang Z."/>
            <person name="Sha Y."/>
            <person name="Zhang B."/>
            <person name="Wu H."/>
            <person name="Tang D."/>
            <person name="Shen Q."/>
            <person name="Xue P."/>
            <person name="Zou S."/>
            <person name="Wang X."/>
            <person name="Liu X."/>
            <person name="Wang F."/>
            <person name="Yang Y."/>
            <person name="An X."/>
            <person name="Dong Z."/>
            <person name="Zhang K."/>
            <person name="Zhang X."/>
            <person name="Luo M.C."/>
            <person name="Dvorak J."/>
            <person name="Tong Y."/>
            <person name="Wang J."/>
            <person name="Yang H."/>
            <person name="Li Z."/>
            <person name="Wang D."/>
            <person name="Zhang A."/>
            <person name="Wang J."/>
        </authorList>
    </citation>
    <scope>NUCLEOTIDE SEQUENCE</scope>
    <source>
        <strain evidence="4">cv. G1812</strain>
    </source>
</reference>
<evidence type="ECO:0008006" key="5">
    <source>
        <dbReference type="Google" id="ProtNLM"/>
    </source>
</evidence>
<reference evidence="3" key="2">
    <citation type="submission" date="2018-03" db="EMBL/GenBank/DDBJ databases">
        <title>The Triticum urartu genome reveals the dynamic nature of wheat genome evolution.</title>
        <authorList>
            <person name="Ling H."/>
            <person name="Ma B."/>
            <person name="Shi X."/>
            <person name="Liu H."/>
            <person name="Dong L."/>
            <person name="Sun H."/>
            <person name="Cao Y."/>
            <person name="Gao Q."/>
            <person name="Zheng S."/>
            <person name="Li Y."/>
            <person name="Yu Y."/>
            <person name="Du H."/>
            <person name="Qi M."/>
            <person name="Li Y."/>
            <person name="Yu H."/>
            <person name="Cui Y."/>
            <person name="Wang N."/>
            <person name="Chen C."/>
            <person name="Wu H."/>
            <person name="Zhao Y."/>
            <person name="Zhang J."/>
            <person name="Li Y."/>
            <person name="Zhou W."/>
            <person name="Zhang B."/>
            <person name="Hu W."/>
            <person name="Eijk M."/>
            <person name="Tang J."/>
            <person name="Witsenboer H."/>
            <person name="Zhao S."/>
            <person name="Li Z."/>
            <person name="Zhang A."/>
            <person name="Wang D."/>
            <person name="Liang C."/>
        </authorList>
    </citation>
    <scope>NUCLEOTIDE SEQUENCE [LARGE SCALE GENOMIC DNA]</scope>
    <source>
        <strain evidence="3">cv. G1812</strain>
    </source>
</reference>
<evidence type="ECO:0000313" key="3">
    <source>
        <dbReference type="EnsemblPlants" id="TuG1812G0500000071.01.T01.cds259270"/>
    </source>
</evidence>
<evidence type="ECO:0000256" key="2">
    <source>
        <dbReference type="SAM" id="SignalP"/>
    </source>
</evidence>
<accession>A0A8R7UD81</accession>
<evidence type="ECO:0000256" key="1">
    <source>
        <dbReference type="SAM" id="MobiDB-lite"/>
    </source>
</evidence>
<proteinExistence type="predicted"/>
<feature type="chain" id="PRO_5035838672" description="Secreted protein" evidence="2">
    <location>
        <begin position="18"/>
        <end position="80"/>
    </location>
</feature>
<feature type="region of interest" description="Disordered" evidence="1">
    <location>
        <begin position="12"/>
        <end position="59"/>
    </location>
</feature>
<keyword evidence="4" id="KW-1185">Reference proteome</keyword>
<dbReference type="EnsemblPlants" id="TuG1812G0500000071.01.T01">
    <property type="protein sequence ID" value="TuG1812G0500000071.01.T01.cds259270"/>
    <property type="gene ID" value="TuG1812G0500000071.01"/>
</dbReference>
<feature type="signal peptide" evidence="2">
    <location>
        <begin position="1"/>
        <end position="17"/>
    </location>
</feature>
<dbReference type="Proteomes" id="UP000015106">
    <property type="component" value="Chromosome 5"/>
</dbReference>
<sequence length="80" mass="8503">MSSPSFILFLFPSSSDGGWLMTPAEEGKQDDALPPVTLQPLPSQPWPPHRGSSAVTLGISSISPGQRTSMFSCCTPPYPP</sequence>
<organism evidence="3 4">
    <name type="scientific">Triticum urartu</name>
    <name type="common">Red wild einkorn</name>
    <name type="synonym">Crithodium urartu</name>
    <dbReference type="NCBI Taxonomy" id="4572"/>
    <lineage>
        <taxon>Eukaryota</taxon>
        <taxon>Viridiplantae</taxon>
        <taxon>Streptophyta</taxon>
        <taxon>Embryophyta</taxon>
        <taxon>Tracheophyta</taxon>
        <taxon>Spermatophyta</taxon>
        <taxon>Magnoliopsida</taxon>
        <taxon>Liliopsida</taxon>
        <taxon>Poales</taxon>
        <taxon>Poaceae</taxon>
        <taxon>BOP clade</taxon>
        <taxon>Pooideae</taxon>
        <taxon>Triticodae</taxon>
        <taxon>Triticeae</taxon>
        <taxon>Triticinae</taxon>
        <taxon>Triticum</taxon>
    </lineage>
</organism>
<evidence type="ECO:0000313" key="4">
    <source>
        <dbReference type="Proteomes" id="UP000015106"/>
    </source>
</evidence>
<protein>
    <recommendedName>
        <fullName evidence="5">Secreted protein</fullName>
    </recommendedName>
</protein>
<dbReference type="Gramene" id="TuG1812G0500000071.01.T01">
    <property type="protein sequence ID" value="TuG1812G0500000071.01.T01.cds259270"/>
    <property type="gene ID" value="TuG1812G0500000071.01"/>
</dbReference>
<keyword evidence="2" id="KW-0732">Signal</keyword>
<name>A0A8R7UD81_TRIUA</name>